<protein>
    <submittedName>
        <fullName evidence="3">NADP-dependent oxidoreductase domain-containing protein</fullName>
    </submittedName>
</protein>
<dbReference type="InterPro" id="IPR036812">
    <property type="entry name" value="NAD(P)_OxRdtase_dom_sf"/>
</dbReference>
<evidence type="ECO:0000259" key="2">
    <source>
        <dbReference type="Pfam" id="PF00248"/>
    </source>
</evidence>
<keyword evidence="1" id="KW-0560">Oxidoreductase</keyword>
<sequence length="155" mass="17289">VAVYLIHAPNPTTPFEEKMEAIHKLYLEGRFEQVSNYVLATVYQGSYSLLSRNIESDLFPVLRSLNIAFHAYSPIAGGFLAATPDDIANPTEAFNKPELLKYLEKYIQLLKDTGISQAEIAYRWARFHSNLDGARGNSIVVGASSPKQLDQTLLL</sequence>
<reference evidence="3 4" key="1">
    <citation type="journal article" date="2019" name="Nat. Ecol. Evol.">
        <title>Megaphylogeny resolves global patterns of mushroom evolution.</title>
        <authorList>
            <person name="Varga T."/>
            <person name="Krizsan K."/>
            <person name="Foldi C."/>
            <person name="Dima B."/>
            <person name="Sanchez-Garcia M."/>
            <person name="Sanchez-Ramirez S."/>
            <person name="Szollosi G.J."/>
            <person name="Szarkandi J.G."/>
            <person name="Papp V."/>
            <person name="Albert L."/>
            <person name="Andreopoulos W."/>
            <person name="Angelini C."/>
            <person name="Antonin V."/>
            <person name="Barry K.W."/>
            <person name="Bougher N.L."/>
            <person name="Buchanan P."/>
            <person name="Buyck B."/>
            <person name="Bense V."/>
            <person name="Catcheside P."/>
            <person name="Chovatia M."/>
            <person name="Cooper J."/>
            <person name="Damon W."/>
            <person name="Desjardin D."/>
            <person name="Finy P."/>
            <person name="Geml J."/>
            <person name="Haridas S."/>
            <person name="Hughes K."/>
            <person name="Justo A."/>
            <person name="Karasinski D."/>
            <person name="Kautmanova I."/>
            <person name="Kiss B."/>
            <person name="Kocsube S."/>
            <person name="Kotiranta H."/>
            <person name="LaButti K.M."/>
            <person name="Lechner B.E."/>
            <person name="Liimatainen K."/>
            <person name="Lipzen A."/>
            <person name="Lukacs Z."/>
            <person name="Mihaltcheva S."/>
            <person name="Morgado L.N."/>
            <person name="Niskanen T."/>
            <person name="Noordeloos M.E."/>
            <person name="Ohm R.A."/>
            <person name="Ortiz-Santana B."/>
            <person name="Ovrebo C."/>
            <person name="Racz N."/>
            <person name="Riley R."/>
            <person name="Savchenko A."/>
            <person name="Shiryaev A."/>
            <person name="Soop K."/>
            <person name="Spirin V."/>
            <person name="Szebenyi C."/>
            <person name="Tomsovsky M."/>
            <person name="Tulloss R.E."/>
            <person name="Uehling J."/>
            <person name="Grigoriev I.V."/>
            <person name="Vagvolgyi C."/>
            <person name="Papp T."/>
            <person name="Martin F.M."/>
            <person name="Miettinen O."/>
            <person name="Hibbett D.S."/>
            <person name="Nagy L.G."/>
        </authorList>
    </citation>
    <scope>NUCLEOTIDE SEQUENCE [LARGE SCALE GENOMIC DNA]</scope>
    <source>
        <strain evidence="3 4">CBS 309.79</strain>
    </source>
</reference>
<gene>
    <name evidence="3" type="ORF">BDV98DRAFT_507874</name>
</gene>
<organism evidence="3 4">
    <name type="scientific">Pterulicium gracile</name>
    <dbReference type="NCBI Taxonomy" id="1884261"/>
    <lineage>
        <taxon>Eukaryota</taxon>
        <taxon>Fungi</taxon>
        <taxon>Dikarya</taxon>
        <taxon>Basidiomycota</taxon>
        <taxon>Agaricomycotina</taxon>
        <taxon>Agaricomycetes</taxon>
        <taxon>Agaricomycetidae</taxon>
        <taxon>Agaricales</taxon>
        <taxon>Pleurotineae</taxon>
        <taxon>Pterulaceae</taxon>
        <taxon>Pterulicium</taxon>
    </lineage>
</organism>
<dbReference type="AlphaFoldDB" id="A0A5C3QGH0"/>
<dbReference type="STRING" id="1884261.A0A5C3QGH0"/>
<feature type="non-terminal residue" evidence="3">
    <location>
        <position position="1"/>
    </location>
</feature>
<dbReference type="EMBL" id="ML178825">
    <property type="protein sequence ID" value="TFL01183.1"/>
    <property type="molecule type" value="Genomic_DNA"/>
</dbReference>
<dbReference type="GO" id="GO:0016491">
    <property type="term" value="F:oxidoreductase activity"/>
    <property type="evidence" value="ECO:0007669"/>
    <property type="project" value="UniProtKB-KW"/>
</dbReference>
<evidence type="ECO:0000256" key="1">
    <source>
        <dbReference type="ARBA" id="ARBA00023002"/>
    </source>
</evidence>
<dbReference type="OrthoDB" id="2845141at2759"/>
<evidence type="ECO:0000313" key="4">
    <source>
        <dbReference type="Proteomes" id="UP000305067"/>
    </source>
</evidence>
<dbReference type="SUPFAM" id="SSF51430">
    <property type="entry name" value="NAD(P)-linked oxidoreductase"/>
    <property type="match status" value="1"/>
</dbReference>
<name>A0A5C3QGH0_9AGAR</name>
<dbReference type="InterPro" id="IPR050523">
    <property type="entry name" value="AKR_Detox_Biosynth"/>
</dbReference>
<evidence type="ECO:0000313" key="3">
    <source>
        <dbReference type="EMBL" id="TFL01183.1"/>
    </source>
</evidence>
<dbReference type="PANTHER" id="PTHR43364">
    <property type="entry name" value="NADH-SPECIFIC METHYLGLYOXAL REDUCTASE-RELATED"/>
    <property type="match status" value="1"/>
</dbReference>
<proteinExistence type="predicted"/>
<feature type="domain" description="NADP-dependent oxidoreductase" evidence="2">
    <location>
        <begin position="3"/>
        <end position="153"/>
    </location>
</feature>
<dbReference type="Gene3D" id="3.20.20.100">
    <property type="entry name" value="NADP-dependent oxidoreductase domain"/>
    <property type="match status" value="1"/>
</dbReference>
<keyword evidence="4" id="KW-1185">Reference proteome</keyword>
<dbReference type="Pfam" id="PF00248">
    <property type="entry name" value="Aldo_ket_red"/>
    <property type="match status" value="1"/>
</dbReference>
<accession>A0A5C3QGH0</accession>
<dbReference type="Proteomes" id="UP000305067">
    <property type="component" value="Unassembled WGS sequence"/>
</dbReference>
<dbReference type="PANTHER" id="PTHR43364:SF4">
    <property type="entry name" value="NAD(P)-LINKED OXIDOREDUCTASE SUPERFAMILY PROTEIN"/>
    <property type="match status" value="1"/>
</dbReference>
<dbReference type="InterPro" id="IPR023210">
    <property type="entry name" value="NADP_OxRdtase_dom"/>
</dbReference>